<reference evidence="2 3" key="1">
    <citation type="submission" date="2016-03" db="EMBL/GenBank/DDBJ databases">
        <title>Comparative genomics of the ectomycorrhizal sister species Rhizopogon vinicolor and Rhizopogon vesiculosus (Basidiomycota: Boletales) reveals a divergence of the mating type B locus.</title>
        <authorList>
            <person name="Mujic A.B."/>
            <person name="Kuo A."/>
            <person name="Tritt A."/>
            <person name="Lipzen A."/>
            <person name="Chen C."/>
            <person name="Johnson J."/>
            <person name="Sharma A."/>
            <person name="Barry K."/>
            <person name="Grigoriev I.V."/>
            <person name="Spatafora J.W."/>
        </authorList>
    </citation>
    <scope>NUCLEOTIDE SEQUENCE [LARGE SCALE GENOMIC DNA]</scope>
    <source>
        <strain evidence="2 3">AM-OR11-056</strain>
    </source>
</reference>
<dbReference type="AlphaFoldDB" id="A0A1J8QRW1"/>
<evidence type="ECO:0000313" key="3">
    <source>
        <dbReference type="Proteomes" id="UP000183567"/>
    </source>
</evidence>
<accession>A0A1J8QRW1</accession>
<dbReference type="OrthoDB" id="3227562at2759"/>
<name>A0A1J8QRW1_9AGAM</name>
<feature type="region of interest" description="Disordered" evidence="1">
    <location>
        <begin position="176"/>
        <end position="217"/>
    </location>
</feature>
<dbReference type="EMBL" id="LVVM01002679">
    <property type="protein sequence ID" value="OJA16193.1"/>
    <property type="molecule type" value="Genomic_DNA"/>
</dbReference>
<evidence type="ECO:0000256" key="1">
    <source>
        <dbReference type="SAM" id="MobiDB-lite"/>
    </source>
</evidence>
<sequence length="217" mass="24482">MDNDAVMEGSSSSVPVAPRPPSVGMEYVSSSMPNVLPPAREFRDIQVKVHIRRPEKDSWAYLGRALVSQEVVGQSSRVGECRIIRQMTFDLESYPHVVIRSLTSGKVLVAFGEISELQAEKRGNFVVVGCVEGSRVVSWSLNALNNSETLRLLASIELACYRCRLAVGDPRTHSKSRRRIERVIKEDRRRRHRRRKDQDAMIDAFQSHHLGEDGPES</sequence>
<keyword evidence="3" id="KW-1185">Reference proteome</keyword>
<organism evidence="2 3">
    <name type="scientific">Rhizopogon vesiculosus</name>
    <dbReference type="NCBI Taxonomy" id="180088"/>
    <lineage>
        <taxon>Eukaryota</taxon>
        <taxon>Fungi</taxon>
        <taxon>Dikarya</taxon>
        <taxon>Basidiomycota</taxon>
        <taxon>Agaricomycotina</taxon>
        <taxon>Agaricomycetes</taxon>
        <taxon>Agaricomycetidae</taxon>
        <taxon>Boletales</taxon>
        <taxon>Suillineae</taxon>
        <taxon>Rhizopogonaceae</taxon>
        <taxon>Rhizopogon</taxon>
    </lineage>
</organism>
<evidence type="ECO:0000313" key="2">
    <source>
        <dbReference type="EMBL" id="OJA16193.1"/>
    </source>
</evidence>
<protein>
    <submittedName>
        <fullName evidence="2">Uncharacterized protein</fullName>
    </submittedName>
</protein>
<feature type="region of interest" description="Disordered" evidence="1">
    <location>
        <begin position="1"/>
        <end position="20"/>
    </location>
</feature>
<gene>
    <name evidence="2" type="ORF">AZE42_00136</name>
</gene>
<dbReference type="Proteomes" id="UP000183567">
    <property type="component" value="Unassembled WGS sequence"/>
</dbReference>
<proteinExistence type="predicted"/>
<comment type="caution">
    <text evidence="2">The sequence shown here is derived from an EMBL/GenBank/DDBJ whole genome shotgun (WGS) entry which is preliminary data.</text>
</comment>